<sequence length="85" mass="9687">MKKKYESFITTGRLSDCIAWLETAIQAERAPMPPIQDMMPHAGMPLMHMKSQPSVPLAPRIIQLEQPSPLIRNASFVTPFQYFPM</sequence>
<keyword evidence="2" id="KW-1185">Reference proteome</keyword>
<evidence type="ECO:0000313" key="2">
    <source>
        <dbReference type="Proteomes" id="UP000001542"/>
    </source>
</evidence>
<dbReference type="AlphaFoldDB" id="A2E3Q6"/>
<accession>A2E3Q6</accession>
<organism evidence="1 2">
    <name type="scientific">Trichomonas vaginalis (strain ATCC PRA-98 / G3)</name>
    <dbReference type="NCBI Taxonomy" id="412133"/>
    <lineage>
        <taxon>Eukaryota</taxon>
        <taxon>Metamonada</taxon>
        <taxon>Parabasalia</taxon>
        <taxon>Trichomonadida</taxon>
        <taxon>Trichomonadidae</taxon>
        <taxon>Trichomonas</taxon>
    </lineage>
</organism>
<dbReference type="EMBL" id="DS113297">
    <property type="protein sequence ID" value="EAY12694.1"/>
    <property type="molecule type" value="Genomic_DNA"/>
</dbReference>
<dbReference type="Proteomes" id="UP000001542">
    <property type="component" value="Unassembled WGS sequence"/>
</dbReference>
<dbReference type="InParanoid" id="A2E3Q6"/>
<protein>
    <submittedName>
        <fullName evidence="1">Uncharacterized protein</fullName>
    </submittedName>
</protein>
<evidence type="ECO:0000313" key="1">
    <source>
        <dbReference type="EMBL" id="EAY12694.1"/>
    </source>
</evidence>
<dbReference type="VEuPathDB" id="TrichDB:TVAG_117160"/>
<reference evidence="1" key="2">
    <citation type="journal article" date="2007" name="Science">
        <title>Draft genome sequence of the sexually transmitted pathogen Trichomonas vaginalis.</title>
        <authorList>
            <person name="Carlton J.M."/>
            <person name="Hirt R.P."/>
            <person name="Silva J.C."/>
            <person name="Delcher A.L."/>
            <person name="Schatz M."/>
            <person name="Zhao Q."/>
            <person name="Wortman J.R."/>
            <person name="Bidwell S.L."/>
            <person name="Alsmark U.C.M."/>
            <person name="Besteiro S."/>
            <person name="Sicheritz-Ponten T."/>
            <person name="Noel C.J."/>
            <person name="Dacks J.B."/>
            <person name="Foster P.G."/>
            <person name="Simillion C."/>
            <person name="Van de Peer Y."/>
            <person name="Miranda-Saavedra D."/>
            <person name="Barton G.J."/>
            <person name="Westrop G.D."/>
            <person name="Mueller S."/>
            <person name="Dessi D."/>
            <person name="Fiori P.L."/>
            <person name="Ren Q."/>
            <person name="Paulsen I."/>
            <person name="Zhang H."/>
            <person name="Bastida-Corcuera F.D."/>
            <person name="Simoes-Barbosa A."/>
            <person name="Brown M.T."/>
            <person name="Hayes R.D."/>
            <person name="Mukherjee M."/>
            <person name="Okumura C.Y."/>
            <person name="Schneider R."/>
            <person name="Smith A.J."/>
            <person name="Vanacova S."/>
            <person name="Villalvazo M."/>
            <person name="Haas B.J."/>
            <person name="Pertea M."/>
            <person name="Feldblyum T.V."/>
            <person name="Utterback T.R."/>
            <person name="Shu C.L."/>
            <person name="Osoegawa K."/>
            <person name="de Jong P.J."/>
            <person name="Hrdy I."/>
            <person name="Horvathova L."/>
            <person name="Zubacova Z."/>
            <person name="Dolezal P."/>
            <person name="Malik S.B."/>
            <person name="Logsdon J.M. Jr."/>
            <person name="Henze K."/>
            <person name="Gupta A."/>
            <person name="Wang C.C."/>
            <person name="Dunne R.L."/>
            <person name="Upcroft J.A."/>
            <person name="Upcroft P."/>
            <person name="White O."/>
            <person name="Salzberg S.L."/>
            <person name="Tang P."/>
            <person name="Chiu C.-H."/>
            <person name="Lee Y.-S."/>
            <person name="Embley T.M."/>
            <person name="Coombs G.H."/>
            <person name="Mottram J.C."/>
            <person name="Tachezy J."/>
            <person name="Fraser-Liggett C.M."/>
            <person name="Johnson P.J."/>
        </authorList>
    </citation>
    <scope>NUCLEOTIDE SEQUENCE [LARGE SCALE GENOMIC DNA]</scope>
    <source>
        <strain evidence="1">G3</strain>
    </source>
</reference>
<name>A2E3Q6_TRIV3</name>
<dbReference type="VEuPathDB" id="TrichDB:TVAGG3_0507670"/>
<proteinExistence type="predicted"/>
<dbReference type="OrthoDB" id="10410429at2759"/>
<reference evidence="1" key="1">
    <citation type="submission" date="2006-10" db="EMBL/GenBank/DDBJ databases">
        <authorList>
            <person name="Amadeo P."/>
            <person name="Zhao Q."/>
            <person name="Wortman J."/>
            <person name="Fraser-Liggett C."/>
            <person name="Carlton J."/>
        </authorList>
    </citation>
    <scope>NUCLEOTIDE SEQUENCE</scope>
    <source>
        <strain evidence="1">G3</strain>
    </source>
</reference>
<dbReference type="KEGG" id="tva:4770662"/>
<gene>
    <name evidence="1" type="ORF">TVAG_117160</name>
</gene>
<dbReference type="RefSeq" id="XP_001324917.1">
    <property type="nucleotide sequence ID" value="XM_001324882.1"/>
</dbReference>